<comment type="subcellular location">
    <subcellularLocation>
        <location evidence="1">Nucleus</location>
    </subcellularLocation>
</comment>
<dbReference type="KEGG" id="tan:TA17760"/>
<dbReference type="OrthoDB" id="361039at2759"/>
<dbReference type="GO" id="GO:0046982">
    <property type="term" value="F:protein heterodimerization activity"/>
    <property type="evidence" value="ECO:0007669"/>
    <property type="project" value="InterPro"/>
</dbReference>
<proteinExistence type="inferred from homology"/>
<reference evidence="7 8" key="1">
    <citation type="journal article" date="2005" name="Science">
        <title>Genome of the host-cell transforming parasite Theileria annulata compared with T. parva.</title>
        <authorList>
            <person name="Pain A."/>
            <person name="Renauld H."/>
            <person name="Berriman M."/>
            <person name="Murphy L."/>
            <person name="Yeats C.A."/>
            <person name="Weir W."/>
            <person name="Kerhornou A."/>
            <person name="Aslett M."/>
            <person name="Bishop R."/>
            <person name="Bouchier C."/>
            <person name="Cochet M."/>
            <person name="Coulson R.M.R."/>
            <person name="Cronin A."/>
            <person name="de Villiers E.P."/>
            <person name="Fraser A."/>
            <person name="Fosker N."/>
            <person name="Gardner M."/>
            <person name="Goble A."/>
            <person name="Griffiths-Jones S."/>
            <person name="Harris D.E."/>
            <person name="Katzer F."/>
            <person name="Larke N."/>
            <person name="Lord A."/>
            <person name="Maser P."/>
            <person name="McKellar S."/>
            <person name="Mooney P."/>
            <person name="Morton F."/>
            <person name="Nene V."/>
            <person name="O'Neil S."/>
            <person name="Price C."/>
            <person name="Quail M.A."/>
            <person name="Rabbinowitsch E."/>
            <person name="Rawlings N.D."/>
            <person name="Rutter S."/>
            <person name="Saunders D."/>
            <person name="Seeger K."/>
            <person name="Shah T."/>
            <person name="Squares R."/>
            <person name="Squares S."/>
            <person name="Tivey A."/>
            <person name="Walker A.R."/>
            <person name="Woodward J."/>
            <person name="Dobbelaere D.A.E."/>
            <person name="Langsley G."/>
            <person name="Rajandream M.A."/>
            <person name="McKeever D."/>
            <person name="Shiels B."/>
            <person name="Tait A."/>
            <person name="Barrell B.G."/>
            <person name="Hall N."/>
        </authorList>
    </citation>
    <scope>NUCLEOTIDE SEQUENCE [LARGE SCALE GENOMIC DNA]</scope>
    <source>
        <strain evidence="8">Ankara</strain>
    </source>
</reference>
<keyword evidence="4" id="KW-0804">Transcription</keyword>
<evidence type="ECO:0000313" key="8">
    <source>
        <dbReference type="Proteomes" id="UP000001950"/>
    </source>
</evidence>
<keyword evidence="3" id="KW-0805">Transcription regulation</keyword>
<evidence type="ECO:0000313" key="7">
    <source>
        <dbReference type="EMBL" id="CAI75910.1"/>
    </source>
</evidence>
<dbReference type="GO" id="GO:0016251">
    <property type="term" value="F:RNA polymerase II general transcription initiation factor activity"/>
    <property type="evidence" value="ECO:0007669"/>
    <property type="project" value="InterPro"/>
</dbReference>
<dbReference type="PANTHER" id="PTHR10221">
    <property type="entry name" value="TRANSCRIPTION INITIATION FACTOR TFIID SUBUNIT 6"/>
    <property type="match status" value="1"/>
</dbReference>
<sequence length="648" mass="74150">MEKLVTIPGNVITALSKTHPLYQNDKAILSEEAADLIASTVEFRLKQILDVAKRLLNNSMRQINSNVLTPQDIRNSLISLNMPELDGYSNSFDYRYVWATKLFKGDRVIKRESSYRTSVGDKSWGRYRLSQLVKQDLQKPVPSPSGVTVSWSVVGGIVPLMATGMVEDVTSSFLKTTTNLQIKEKIKEVSFLDYAETEEKLDKITALAKEIKPLESDLTRQLGSDYLDQALLDAINKQLISDRSLSKTQKFVIPKIDYILTKEHRFFLKEIKNMLKRASFSQEPDIQIQYKKVVEILRNSLGLDQLLPELCHLFINEINRLKTDHSSFNIHVLLQYVEALTTNQNIQIHHYVHQLLIPLLQVLLSSEMDTNPIQIYKSLLLRKLSSQCISNISSSLKKNNNGLESIDDYLMNLYKNELTNENCSLPVLYGALCGISKLPLVAKRIVFYPLVPLLLAVVLKKQNKLKVFWQNRQKQRLKNFKQILLHEILHLLLEIIYDCSFEDILSTLEETGQLLTTSYEANTMVNEILMGSVNSSVNPELILQVYAAMLNKCYTLLDSLNTNKQFKRKYFQISDTNDSEDQNNSDETLPEVKNIQSYFKLHRRANPGMEDGPDSEDTPDVSGPNVKFFDSTRVWYNLNSIHSLTLTI</sequence>
<dbReference type="GO" id="GO:0003713">
    <property type="term" value="F:transcription coactivator activity"/>
    <property type="evidence" value="ECO:0007669"/>
    <property type="project" value="TreeGrafter"/>
</dbReference>
<dbReference type="InterPro" id="IPR011442">
    <property type="entry name" value="TAF6_C"/>
</dbReference>
<accession>Q4UB91</accession>
<dbReference type="GO" id="GO:0051123">
    <property type="term" value="P:RNA polymerase II preinitiation complex assembly"/>
    <property type="evidence" value="ECO:0007669"/>
    <property type="project" value="TreeGrafter"/>
</dbReference>
<dbReference type="GO" id="GO:0046695">
    <property type="term" value="C:SLIK (SAGA-like) complex"/>
    <property type="evidence" value="ECO:0007669"/>
    <property type="project" value="InterPro"/>
</dbReference>
<organism evidence="7 8">
    <name type="scientific">Theileria annulata</name>
    <dbReference type="NCBI Taxonomy" id="5874"/>
    <lineage>
        <taxon>Eukaryota</taxon>
        <taxon>Sar</taxon>
        <taxon>Alveolata</taxon>
        <taxon>Apicomplexa</taxon>
        <taxon>Aconoidasida</taxon>
        <taxon>Piroplasmida</taxon>
        <taxon>Theileriidae</taxon>
        <taxon>Theileria</taxon>
    </lineage>
</organism>
<dbReference type="STRING" id="5874.Q4UB91"/>
<keyword evidence="8" id="KW-1185">Reference proteome</keyword>
<evidence type="ECO:0000259" key="6">
    <source>
        <dbReference type="SMART" id="SM00803"/>
    </source>
</evidence>
<evidence type="ECO:0000256" key="5">
    <source>
        <dbReference type="ARBA" id="ARBA00023242"/>
    </source>
</evidence>
<dbReference type="SUPFAM" id="SSF48371">
    <property type="entry name" value="ARM repeat"/>
    <property type="match status" value="1"/>
</dbReference>
<dbReference type="GO" id="GO:0000124">
    <property type="term" value="C:SAGA complex"/>
    <property type="evidence" value="ECO:0007669"/>
    <property type="project" value="InterPro"/>
</dbReference>
<dbReference type="RefSeq" id="XP_955386.1">
    <property type="nucleotide sequence ID" value="XM_950293.1"/>
</dbReference>
<dbReference type="InterPro" id="IPR037796">
    <property type="entry name" value="TAF6"/>
</dbReference>
<dbReference type="AlphaFoldDB" id="Q4UB91"/>
<dbReference type="eggNOG" id="ENOG502T0YW">
    <property type="taxonomic scope" value="Eukaryota"/>
</dbReference>
<dbReference type="GO" id="GO:0005669">
    <property type="term" value="C:transcription factor TFIID complex"/>
    <property type="evidence" value="ECO:0007669"/>
    <property type="project" value="InterPro"/>
</dbReference>
<name>Q4UB91_THEAN</name>
<evidence type="ECO:0000256" key="2">
    <source>
        <dbReference type="ARBA" id="ARBA00007688"/>
    </source>
</evidence>
<dbReference type="InParanoid" id="Q4UB91"/>
<dbReference type="InterPro" id="IPR004823">
    <property type="entry name" value="TAF_TATA-bd_Histone-like_dom"/>
</dbReference>
<evidence type="ECO:0000256" key="3">
    <source>
        <dbReference type="ARBA" id="ARBA00023015"/>
    </source>
</evidence>
<dbReference type="OMA" id="RYVWATK"/>
<dbReference type="Gene3D" id="1.10.20.10">
    <property type="entry name" value="Histone, subunit A"/>
    <property type="match status" value="1"/>
</dbReference>
<dbReference type="PANTHER" id="PTHR10221:SF9">
    <property type="entry name" value="TRANSCRIPTION INITIATION FACTOR TFIID SUBUNIT 6"/>
    <property type="match status" value="1"/>
</dbReference>
<dbReference type="SMART" id="SM00803">
    <property type="entry name" value="TAF"/>
    <property type="match status" value="1"/>
</dbReference>
<evidence type="ECO:0000256" key="4">
    <source>
        <dbReference type="ARBA" id="ARBA00023163"/>
    </source>
</evidence>
<gene>
    <name evidence="7" type="ORF">TA17760</name>
</gene>
<protein>
    <recommendedName>
        <fullName evidence="6">TATA box binding protein associated factor (TAF) histone-like fold domain-containing protein</fullName>
    </recommendedName>
</protein>
<dbReference type="InterPro" id="IPR016024">
    <property type="entry name" value="ARM-type_fold"/>
</dbReference>
<comment type="similarity">
    <text evidence="2">Belongs to the TAF6 family.</text>
</comment>
<dbReference type="Pfam" id="PF07571">
    <property type="entry name" value="TAF6_C"/>
    <property type="match status" value="1"/>
</dbReference>
<keyword evidence="5" id="KW-0539">Nucleus</keyword>
<dbReference type="Gene3D" id="1.25.40.770">
    <property type="entry name" value="TAF6, C-terminal HEAT repeat domain"/>
    <property type="match status" value="1"/>
</dbReference>
<dbReference type="VEuPathDB" id="PiroplasmaDB:TA17760"/>
<feature type="domain" description="TATA box binding protein associated factor (TAF) histone-like fold" evidence="6">
    <location>
        <begin position="21"/>
        <end position="81"/>
    </location>
</feature>
<dbReference type="EMBL" id="CR940352">
    <property type="protein sequence ID" value="CAI75910.1"/>
    <property type="molecule type" value="Genomic_DNA"/>
</dbReference>
<evidence type="ECO:0000256" key="1">
    <source>
        <dbReference type="ARBA" id="ARBA00004123"/>
    </source>
</evidence>
<dbReference type="Proteomes" id="UP000001950">
    <property type="component" value="Chromosome 3"/>
</dbReference>
<dbReference type="InterPro" id="IPR046344">
    <property type="entry name" value="TAF6_C_sf"/>
</dbReference>
<dbReference type="InterPro" id="IPR009072">
    <property type="entry name" value="Histone-fold"/>
</dbReference>
<dbReference type="GeneID" id="3865176"/>